<dbReference type="EMBL" id="LASV01000180">
    <property type="protein sequence ID" value="KKA21539.1"/>
    <property type="molecule type" value="Genomic_DNA"/>
</dbReference>
<dbReference type="PANTHER" id="PTHR47256">
    <property type="entry name" value="ZN(II)2CYS6 TRANSCRIPTION FACTOR (EUROFUNG)-RELATED"/>
    <property type="match status" value="1"/>
</dbReference>
<dbReference type="InterPro" id="IPR036864">
    <property type="entry name" value="Zn2-C6_fun-type_DNA-bd_sf"/>
</dbReference>
<dbReference type="GeneID" id="25316758"/>
<keyword evidence="2" id="KW-0238">DNA-binding</keyword>
<dbReference type="Proteomes" id="UP000053958">
    <property type="component" value="Unassembled WGS sequence"/>
</dbReference>
<name>A0A0F4YTG6_RASE3</name>
<reference evidence="7 8" key="1">
    <citation type="submission" date="2015-04" db="EMBL/GenBank/DDBJ databases">
        <authorList>
            <person name="Heijne W.H."/>
            <person name="Fedorova N.D."/>
            <person name="Nierman W.C."/>
            <person name="Vollebregt A.W."/>
            <person name="Zhao Z."/>
            <person name="Wu L."/>
            <person name="Kumar M."/>
            <person name="Stam H."/>
            <person name="van den Berg M.A."/>
            <person name="Pel H.J."/>
        </authorList>
    </citation>
    <scope>NUCLEOTIDE SEQUENCE [LARGE SCALE GENOMIC DNA]</scope>
    <source>
        <strain evidence="7 8">CBS 393.64</strain>
    </source>
</reference>
<evidence type="ECO:0000259" key="6">
    <source>
        <dbReference type="Pfam" id="PF00172"/>
    </source>
</evidence>
<evidence type="ECO:0000256" key="1">
    <source>
        <dbReference type="ARBA" id="ARBA00023015"/>
    </source>
</evidence>
<dbReference type="AlphaFoldDB" id="A0A0F4YTG6"/>
<dbReference type="PANTHER" id="PTHR47256:SF10">
    <property type="entry name" value="ZN(II)2CYS6 TRANSCRIPTION FACTOR (EUROFUNG)"/>
    <property type="match status" value="1"/>
</dbReference>
<dbReference type="InterPro" id="IPR053187">
    <property type="entry name" value="Notoamide_regulator"/>
</dbReference>
<evidence type="ECO:0000313" key="8">
    <source>
        <dbReference type="Proteomes" id="UP000053958"/>
    </source>
</evidence>
<keyword evidence="8" id="KW-1185">Reference proteome</keyword>
<dbReference type="GO" id="GO:0003677">
    <property type="term" value="F:DNA binding"/>
    <property type="evidence" value="ECO:0007669"/>
    <property type="project" value="UniProtKB-KW"/>
</dbReference>
<dbReference type="RefSeq" id="XP_013328151.1">
    <property type="nucleotide sequence ID" value="XM_013472697.1"/>
</dbReference>
<dbReference type="OrthoDB" id="4356994at2759"/>
<dbReference type="STRING" id="1408163.A0A0F4YTG6"/>
<feature type="domain" description="Zn(2)-C6 fungal-type" evidence="6">
    <location>
        <begin position="2"/>
        <end position="26"/>
    </location>
</feature>
<feature type="compositionally biased region" description="Acidic residues" evidence="5">
    <location>
        <begin position="96"/>
        <end position="106"/>
    </location>
</feature>
<accession>A0A0F4YTG6</accession>
<organism evidence="7 8">
    <name type="scientific">Rasamsonia emersonii (strain ATCC 16479 / CBS 393.64 / IMI 116815)</name>
    <dbReference type="NCBI Taxonomy" id="1408163"/>
    <lineage>
        <taxon>Eukaryota</taxon>
        <taxon>Fungi</taxon>
        <taxon>Dikarya</taxon>
        <taxon>Ascomycota</taxon>
        <taxon>Pezizomycotina</taxon>
        <taxon>Eurotiomycetes</taxon>
        <taxon>Eurotiomycetidae</taxon>
        <taxon>Eurotiales</taxon>
        <taxon>Trichocomaceae</taxon>
        <taxon>Rasamsonia</taxon>
    </lineage>
</organism>
<feature type="region of interest" description="Disordered" evidence="5">
    <location>
        <begin position="96"/>
        <end position="122"/>
    </location>
</feature>
<protein>
    <submittedName>
        <fullName evidence="7">C6 finger domain protein</fullName>
    </submittedName>
</protein>
<sequence length="122" mass="13740">MCSTGNPCTECAAHNRECVYDEAADRRRKAFTKFTQEQLQYYRGFLERLLDSIRYGDRDRLDDMINVIRSGASMDEIAAMVDQILGETNKADVMDEDMGEEAEEGSEAMSGLVEGLTLDPNK</sequence>
<evidence type="ECO:0000256" key="4">
    <source>
        <dbReference type="ARBA" id="ARBA00023242"/>
    </source>
</evidence>
<evidence type="ECO:0000256" key="3">
    <source>
        <dbReference type="ARBA" id="ARBA00023163"/>
    </source>
</evidence>
<keyword evidence="1" id="KW-0805">Transcription regulation</keyword>
<dbReference type="InterPro" id="IPR001138">
    <property type="entry name" value="Zn2Cys6_DnaBD"/>
</dbReference>
<comment type="caution">
    <text evidence="7">The sequence shown here is derived from an EMBL/GenBank/DDBJ whole genome shotgun (WGS) entry which is preliminary data.</text>
</comment>
<dbReference type="Pfam" id="PF00172">
    <property type="entry name" value="Zn_clus"/>
    <property type="match status" value="1"/>
</dbReference>
<evidence type="ECO:0000256" key="5">
    <source>
        <dbReference type="SAM" id="MobiDB-lite"/>
    </source>
</evidence>
<keyword evidence="4" id="KW-0539">Nucleus</keyword>
<dbReference type="Gene3D" id="4.10.240.10">
    <property type="entry name" value="Zn(2)-C6 fungal-type DNA-binding domain"/>
    <property type="match status" value="1"/>
</dbReference>
<evidence type="ECO:0000313" key="7">
    <source>
        <dbReference type="EMBL" id="KKA21539.1"/>
    </source>
</evidence>
<dbReference type="GO" id="GO:0000981">
    <property type="term" value="F:DNA-binding transcription factor activity, RNA polymerase II-specific"/>
    <property type="evidence" value="ECO:0007669"/>
    <property type="project" value="InterPro"/>
</dbReference>
<dbReference type="GO" id="GO:0008270">
    <property type="term" value="F:zinc ion binding"/>
    <property type="evidence" value="ECO:0007669"/>
    <property type="project" value="InterPro"/>
</dbReference>
<gene>
    <name evidence="7" type="ORF">T310_4410</name>
</gene>
<keyword evidence="3" id="KW-0804">Transcription</keyword>
<evidence type="ECO:0000256" key="2">
    <source>
        <dbReference type="ARBA" id="ARBA00023125"/>
    </source>
</evidence>
<proteinExistence type="predicted"/>